<dbReference type="UniPathway" id="UPA00232"/>
<evidence type="ECO:0000256" key="3">
    <source>
        <dbReference type="ARBA" id="ARBA00022688"/>
    </source>
</evidence>
<dbReference type="EC" id="2.1.1.114" evidence="5"/>
<dbReference type="Proteomes" id="UP000274822">
    <property type="component" value="Unassembled WGS sequence"/>
</dbReference>
<dbReference type="InterPro" id="IPR029063">
    <property type="entry name" value="SAM-dependent_MTases_sf"/>
</dbReference>
<keyword evidence="2 5" id="KW-0808">Transferase</keyword>
<protein>
    <recommendedName>
        <fullName evidence="5">Ubiquinone biosynthesis O-methyltransferase, mitochondrial</fullName>
    </recommendedName>
    <alternativeName>
        <fullName evidence="5">3-demethylubiquinol 3-O-methyltransferase</fullName>
        <ecNumber evidence="5">2.1.1.64</ecNumber>
    </alternativeName>
    <alternativeName>
        <fullName evidence="5">3-demethylubiquinone 3-O-methyltransferase</fullName>
        <ecNumber evidence="5">2.1.1.-</ecNumber>
    </alternativeName>
    <alternativeName>
        <fullName evidence="5">Polyprenyldihydroxybenzoate methyltransferase</fullName>
        <ecNumber evidence="5">2.1.1.114</ecNumber>
    </alternativeName>
</protein>
<keyword evidence="8" id="KW-1185">Reference proteome</keyword>
<comment type="similarity">
    <text evidence="5">Belongs to the class I-like SAM-binding methyltransferase superfamily. UbiG/COQ3 family.</text>
</comment>
<feature type="binding site" evidence="5">
    <location>
        <position position="192"/>
    </location>
    <ligand>
        <name>S-adenosyl-L-methionine</name>
        <dbReference type="ChEBI" id="CHEBI:59789"/>
    </ligand>
</feature>
<evidence type="ECO:0000256" key="4">
    <source>
        <dbReference type="ARBA" id="ARBA00022691"/>
    </source>
</evidence>
<dbReference type="GO" id="GO:0061542">
    <property type="term" value="F:3-demethylubiquinol 3-O-methyltransferase activity"/>
    <property type="evidence" value="ECO:0007669"/>
    <property type="project" value="UniProtKB-UniRule"/>
</dbReference>
<dbReference type="Gene3D" id="3.40.50.150">
    <property type="entry name" value="Vaccinia Virus protein VP39"/>
    <property type="match status" value="1"/>
</dbReference>
<evidence type="ECO:0000259" key="6">
    <source>
        <dbReference type="Pfam" id="PF08241"/>
    </source>
</evidence>
<organism evidence="7 8">
    <name type="scientific">Jimgerdemannia flammicorona</name>
    <dbReference type="NCBI Taxonomy" id="994334"/>
    <lineage>
        <taxon>Eukaryota</taxon>
        <taxon>Fungi</taxon>
        <taxon>Fungi incertae sedis</taxon>
        <taxon>Mucoromycota</taxon>
        <taxon>Mucoromycotina</taxon>
        <taxon>Endogonomycetes</taxon>
        <taxon>Endogonales</taxon>
        <taxon>Endogonaceae</taxon>
        <taxon>Jimgerdemannia</taxon>
    </lineage>
</organism>
<comment type="cofactor">
    <cofactor evidence="5">
        <name>Mg(2+)</name>
        <dbReference type="ChEBI" id="CHEBI:18420"/>
    </cofactor>
</comment>
<feature type="binding site" evidence="5">
    <location>
        <position position="196"/>
    </location>
    <ligand>
        <name>Mg(2+)</name>
        <dbReference type="ChEBI" id="CHEBI:18420"/>
    </ligand>
</feature>
<dbReference type="EC" id="2.1.1.64" evidence="5"/>
<dbReference type="PANTHER" id="PTHR43464:SF19">
    <property type="entry name" value="UBIQUINONE BIOSYNTHESIS O-METHYLTRANSFERASE, MITOCHONDRIAL"/>
    <property type="match status" value="1"/>
</dbReference>
<accession>A0A433QCA2</accession>
<dbReference type="GO" id="GO:0032259">
    <property type="term" value="P:methylation"/>
    <property type="evidence" value="ECO:0007669"/>
    <property type="project" value="UniProtKB-KW"/>
</dbReference>
<dbReference type="InterPro" id="IPR013216">
    <property type="entry name" value="Methyltransf_11"/>
</dbReference>
<evidence type="ECO:0000256" key="1">
    <source>
        <dbReference type="ARBA" id="ARBA00022603"/>
    </source>
</evidence>
<dbReference type="Pfam" id="PF08241">
    <property type="entry name" value="Methyltransf_11"/>
    <property type="match status" value="1"/>
</dbReference>
<keyword evidence="5" id="KW-0999">Mitochondrion inner membrane</keyword>
<feature type="binding site" evidence="5">
    <location>
        <position position="94"/>
    </location>
    <ligand>
        <name>S-adenosyl-L-methionine</name>
        <dbReference type="ChEBI" id="CHEBI:59789"/>
    </ligand>
</feature>
<dbReference type="PANTHER" id="PTHR43464">
    <property type="entry name" value="METHYLTRANSFERASE"/>
    <property type="match status" value="1"/>
</dbReference>
<sequence length="321" mass="35757">MYRNMKLLPFTALRAFRPSRTTSHFARALKATAVWQQQQQHTFVSQPSPDTPNPLAPQFSTVNADEVRKFSVKSAEWWDPHGEFAMLHLMNPARIAYVREMIAGKGNRNDLPLEGMRVLDIGCGGGLLSESLVRLGAQVIGADASFENIQIAKLHARKDPALWIEPGSLEYRNTTAEHLHANRVTFDLILAMEIIEHVSHPSEFLRVCADMVRPGGHLILSTISRTPLAYLLTVVLAEDVLRMVHRGTHDWSKYIKSRELAEGIAELDGPWEVTDVRGIGWNPLAGKWVLPEQGVSPGGLEGLEVNYFLTARKGEVSREGA</sequence>
<reference evidence="7 8" key="1">
    <citation type="journal article" date="2018" name="New Phytol.">
        <title>Phylogenomics of Endogonaceae and evolution of mycorrhizas within Mucoromycota.</title>
        <authorList>
            <person name="Chang Y."/>
            <person name="Desiro A."/>
            <person name="Na H."/>
            <person name="Sandor L."/>
            <person name="Lipzen A."/>
            <person name="Clum A."/>
            <person name="Barry K."/>
            <person name="Grigoriev I.V."/>
            <person name="Martin F.M."/>
            <person name="Stajich J.E."/>
            <person name="Smith M.E."/>
            <person name="Bonito G."/>
            <person name="Spatafora J.W."/>
        </authorList>
    </citation>
    <scope>NUCLEOTIDE SEQUENCE [LARGE SCALE GENOMIC DNA]</scope>
    <source>
        <strain evidence="7 8">AD002</strain>
    </source>
</reference>
<dbReference type="SUPFAM" id="SSF53335">
    <property type="entry name" value="S-adenosyl-L-methionine-dependent methyltransferases"/>
    <property type="match status" value="1"/>
</dbReference>
<keyword evidence="5" id="KW-0460">Magnesium</keyword>
<feature type="binding site" evidence="5">
    <location>
        <position position="193"/>
    </location>
    <ligand>
        <name>Mg(2+)</name>
        <dbReference type="ChEBI" id="CHEBI:18420"/>
    </ligand>
</feature>
<comment type="subunit">
    <text evidence="5">Component of a multi-subunit COQ enzyme complex, composed of at least COQ3, COQ4, COQ5, COQ6, COQ7 and COQ9.</text>
</comment>
<keyword evidence="5" id="KW-0472">Membrane</keyword>
<evidence type="ECO:0000313" key="8">
    <source>
        <dbReference type="Proteomes" id="UP000274822"/>
    </source>
</evidence>
<dbReference type="GO" id="GO:0046872">
    <property type="term" value="F:metal ion binding"/>
    <property type="evidence" value="ECO:0007669"/>
    <property type="project" value="UniProtKB-KW"/>
</dbReference>
<feature type="domain" description="Methyltransferase type 11" evidence="6">
    <location>
        <begin position="119"/>
        <end position="220"/>
    </location>
</feature>
<evidence type="ECO:0000313" key="7">
    <source>
        <dbReference type="EMBL" id="RUS27407.1"/>
    </source>
</evidence>
<comment type="catalytic activity">
    <reaction evidence="5">
        <text>a 3-demethylubiquinone + S-adenosyl-L-methionine = a ubiquinone + S-adenosyl-L-homocysteine</text>
        <dbReference type="Rhea" id="RHEA:81215"/>
        <dbReference type="Rhea" id="RHEA-COMP:9565"/>
        <dbReference type="Rhea" id="RHEA-COMP:19654"/>
        <dbReference type="ChEBI" id="CHEBI:16389"/>
        <dbReference type="ChEBI" id="CHEBI:57856"/>
        <dbReference type="ChEBI" id="CHEBI:59789"/>
        <dbReference type="ChEBI" id="CHEBI:231825"/>
    </reaction>
</comment>
<dbReference type="GO" id="GO:0031314">
    <property type="term" value="C:extrinsic component of mitochondrial inner membrane"/>
    <property type="evidence" value="ECO:0007669"/>
    <property type="project" value="UniProtKB-UniRule"/>
</dbReference>
<keyword evidence="5" id="KW-0479">Metal-binding</keyword>
<comment type="caution">
    <text evidence="7">The sequence shown here is derived from an EMBL/GenBank/DDBJ whole genome shotgun (WGS) entry which is preliminary data.</text>
</comment>
<dbReference type="HAMAP" id="MF_00472">
    <property type="entry name" value="UbiG"/>
    <property type="match status" value="1"/>
</dbReference>
<feature type="binding site" evidence="5">
    <location>
        <position position="122"/>
    </location>
    <ligand>
        <name>S-adenosyl-L-methionine</name>
        <dbReference type="ChEBI" id="CHEBI:59789"/>
    </ligand>
</feature>
<dbReference type="EMBL" id="RBNJ01008464">
    <property type="protein sequence ID" value="RUS27407.1"/>
    <property type="molecule type" value="Genomic_DNA"/>
</dbReference>
<dbReference type="InterPro" id="IPR010233">
    <property type="entry name" value="UbiG_MeTrfase"/>
</dbReference>
<keyword evidence="3 5" id="KW-0831">Ubiquinone biosynthesis</keyword>
<dbReference type="GO" id="GO:0010420">
    <property type="term" value="F:polyprenyldihydroxybenzoate methyltransferase activity"/>
    <property type="evidence" value="ECO:0007669"/>
    <property type="project" value="UniProtKB-UniRule"/>
</dbReference>
<gene>
    <name evidence="5" type="primary">COQ3</name>
    <name evidence="7" type="ORF">BC938DRAFT_483301</name>
</gene>
<dbReference type="GO" id="GO:0120537">
    <property type="term" value="F:3-demethylubiquinone 3-O-methyltransferase activity"/>
    <property type="evidence" value="ECO:0007669"/>
    <property type="project" value="RHEA"/>
</dbReference>
<keyword evidence="5" id="KW-0496">Mitochondrion</keyword>
<dbReference type="CDD" id="cd02440">
    <property type="entry name" value="AdoMet_MTases"/>
    <property type="match status" value="1"/>
</dbReference>
<evidence type="ECO:0000256" key="2">
    <source>
        <dbReference type="ARBA" id="ARBA00022679"/>
    </source>
</evidence>
<name>A0A433QCA2_9FUNG</name>
<keyword evidence="1 5" id="KW-0489">Methyltransferase</keyword>
<evidence type="ECO:0000256" key="5">
    <source>
        <dbReference type="HAMAP-Rule" id="MF_03190"/>
    </source>
</evidence>
<dbReference type="NCBIfam" id="TIGR01983">
    <property type="entry name" value="UbiG"/>
    <property type="match status" value="1"/>
</dbReference>
<feature type="binding site" evidence="5">
    <location>
        <position position="143"/>
    </location>
    <ligand>
        <name>S-adenosyl-L-methionine</name>
        <dbReference type="ChEBI" id="CHEBI:59789"/>
    </ligand>
</feature>
<keyword evidence="4 5" id="KW-0949">S-adenosyl-L-methionine</keyword>
<dbReference type="AlphaFoldDB" id="A0A433QCA2"/>
<dbReference type="EC" id="2.1.1.-" evidence="5"/>
<comment type="pathway">
    <text evidence="5">Cofactor biosynthesis; ubiquinone biosynthesis.</text>
</comment>
<comment type="function">
    <text evidence="5">O-methyltransferase required for two non-consecutive steps during ubiquinone biosynthesis. Catalyzes the 2 O-methylation of 3,4-dihydroxy-5-(all-trans-polyprenyl)benzoic acid into 4-hydroxy-3-methoxy-5-(all-trans-polyprenyl)benzoic acid. Also catalyzes the last step of ubiquinone biosynthesis by mediating methylation of 3-demethylubiquinone into ubiquinone. Also able to mediate the methylation of 3-demethylubiquinol into ubiquinol.</text>
</comment>
<comment type="catalytic activity">
    <reaction evidence="5">
        <text>a 3,4-dihydroxy-5-(all-trans-polyprenyl)benzoate + S-adenosyl-L-methionine = a 4-hydroxy-3-methoxy-5-(all-trans-polyprenyl)benzoate + S-adenosyl-L-homocysteine + H(+)</text>
        <dbReference type="Rhea" id="RHEA:44452"/>
        <dbReference type="Rhea" id="RHEA-COMP:10930"/>
        <dbReference type="Rhea" id="RHEA-COMP:10931"/>
        <dbReference type="ChEBI" id="CHEBI:15378"/>
        <dbReference type="ChEBI" id="CHEBI:57856"/>
        <dbReference type="ChEBI" id="CHEBI:59789"/>
        <dbReference type="ChEBI" id="CHEBI:64694"/>
        <dbReference type="ChEBI" id="CHEBI:84443"/>
        <dbReference type="EC" id="2.1.1.114"/>
    </reaction>
</comment>
<feature type="binding site" evidence="5">
    <location>
        <position position="197"/>
    </location>
    <ligand>
        <name>Mg(2+)</name>
        <dbReference type="ChEBI" id="CHEBI:18420"/>
    </ligand>
</feature>
<comment type="subcellular location">
    <subcellularLocation>
        <location evidence="5">Mitochondrion inner membrane</location>
        <topology evidence="5">Peripheral membrane protein</topology>
        <orientation evidence="5">Matrix side</orientation>
    </subcellularLocation>
</comment>
<proteinExistence type="inferred from homology"/>
<comment type="catalytic activity">
    <reaction evidence="5">
        <text>a 3-demethylubiquinol + S-adenosyl-L-methionine = a ubiquinol + S-adenosyl-L-homocysteine + H(+)</text>
        <dbReference type="Rhea" id="RHEA:44380"/>
        <dbReference type="Rhea" id="RHEA-COMP:9566"/>
        <dbReference type="Rhea" id="RHEA-COMP:10914"/>
        <dbReference type="ChEBI" id="CHEBI:15378"/>
        <dbReference type="ChEBI" id="CHEBI:17976"/>
        <dbReference type="ChEBI" id="CHEBI:57856"/>
        <dbReference type="ChEBI" id="CHEBI:59789"/>
        <dbReference type="ChEBI" id="CHEBI:84422"/>
        <dbReference type="EC" id="2.1.1.64"/>
    </reaction>
</comment>